<evidence type="ECO:0000256" key="8">
    <source>
        <dbReference type="ARBA" id="ARBA00023136"/>
    </source>
</evidence>
<comment type="subcellular location">
    <subcellularLocation>
        <location evidence="1">Cytoplasmic vesicle</location>
        <location evidence="1">Phagosome membrane</location>
    </subcellularLocation>
    <subcellularLocation>
        <location evidence="13">Endomembrane system</location>
        <topology evidence="13">Lipid-anchor</topology>
        <orientation evidence="13">Cytoplasmic side</orientation>
    </subcellularLocation>
    <subcellularLocation>
        <location evidence="12">Golgi apparatus</location>
        <location evidence="12">trans-Golgi network membrane</location>
        <topology evidence="12">Lipid-anchor</topology>
    </subcellularLocation>
</comment>
<evidence type="ECO:0000256" key="12">
    <source>
        <dbReference type="ARBA" id="ARBA00037864"/>
    </source>
</evidence>
<dbReference type="GO" id="GO:0005794">
    <property type="term" value="C:Golgi apparatus"/>
    <property type="evidence" value="ECO:0007669"/>
    <property type="project" value="UniProtKB-SubCell"/>
</dbReference>
<dbReference type="GO" id="GO:0003924">
    <property type="term" value="F:GTPase activity"/>
    <property type="evidence" value="ECO:0007669"/>
    <property type="project" value="InterPro"/>
</dbReference>
<evidence type="ECO:0000256" key="7">
    <source>
        <dbReference type="ARBA" id="ARBA00023134"/>
    </source>
</evidence>
<evidence type="ECO:0000256" key="3">
    <source>
        <dbReference type="ARBA" id="ARBA00022481"/>
    </source>
</evidence>
<dbReference type="STRING" id="1611254.A0A2G5U6A6"/>
<dbReference type="EMBL" id="PDUG01000004">
    <property type="protein sequence ID" value="PIC35072.1"/>
    <property type="molecule type" value="Genomic_DNA"/>
</dbReference>
<dbReference type="FunFam" id="3.40.50.300:FF:000803">
    <property type="entry name" value="Ras-related protein Rab-43"/>
    <property type="match status" value="1"/>
</dbReference>
<keyword evidence="16" id="KW-1185">Reference proteome</keyword>
<evidence type="ECO:0000256" key="13">
    <source>
        <dbReference type="ARBA" id="ARBA00046278"/>
    </source>
</evidence>
<evidence type="ECO:0000313" key="16">
    <source>
        <dbReference type="Proteomes" id="UP000230233"/>
    </source>
</evidence>
<keyword evidence="9" id="KW-0449">Lipoprotein</keyword>
<keyword evidence="10" id="KW-0636">Prenylation</keyword>
<gene>
    <name evidence="15" type="primary">Cni-rab-19</name>
    <name evidence="15" type="synonym">Cnig_chr_IV.g14539</name>
    <name evidence="15" type="ORF">B9Z55_014539</name>
</gene>
<dbReference type="Gene3D" id="3.40.50.300">
    <property type="entry name" value="P-loop containing nucleotide triphosphate hydrolases"/>
    <property type="match status" value="1"/>
</dbReference>
<reference evidence="16" key="1">
    <citation type="submission" date="2017-10" db="EMBL/GenBank/DDBJ databases">
        <title>Rapid genome shrinkage in a self-fertile nematode reveals novel sperm competition proteins.</title>
        <authorList>
            <person name="Yin D."/>
            <person name="Schwarz E.M."/>
            <person name="Thomas C.G."/>
            <person name="Felde R.L."/>
            <person name="Korf I.F."/>
            <person name="Cutter A.D."/>
            <person name="Schartner C.M."/>
            <person name="Ralston E.J."/>
            <person name="Meyer B.J."/>
            <person name="Haag E.S."/>
        </authorList>
    </citation>
    <scope>NUCLEOTIDE SEQUENCE [LARGE SCALE GENOMIC DNA]</scope>
    <source>
        <strain evidence="16">JU1422</strain>
    </source>
</reference>
<evidence type="ECO:0000256" key="2">
    <source>
        <dbReference type="ARBA" id="ARBA00006270"/>
    </source>
</evidence>
<dbReference type="PROSITE" id="PS51419">
    <property type="entry name" value="RAB"/>
    <property type="match status" value="1"/>
</dbReference>
<keyword evidence="3" id="KW-0488">Methylation</keyword>
<dbReference type="SUPFAM" id="SSF52540">
    <property type="entry name" value="P-loop containing nucleoside triphosphate hydrolases"/>
    <property type="match status" value="1"/>
</dbReference>
<name>A0A2G5U6A6_9PELO</name>
<dbReference type="PANTHER" id="PTHR47980">
    <property type="entry name" value="LD44762P"/>
    <property type="match status" value="1"/>
</dbReference>
<sequence length="439" mass="49257">MLKQAVRNVSSSKRILLASTATTTDSSNFSPILPQNRSFVFEVPQVSVPTFEFSRRVGNIFAQSFYTFCFEKNFTVESLVHGANKGIHSMSRFFADEKWEQMENLVVKDTVENLRFARKGLSKKLESALRFSPDDIVLSFLHSSVISGRNVLKLSQSHNIGIYFTVVSLVRLSDKVPDNASIGELNGKYKNDVLVCNATNMENNQRELLFAKLVENVLCIQKNQLLGVYMDSDDGFDYLFKIVLVGDMGVGKTCVVQRFRSGNFVDRQGTTIGVDFTMKTLNVDGKRVKLQIWDTGGQERFRTITQSYYRSANGIVLCYDITCKQSFGSLQRWIDDVSKFAAPNVAKLLIGTKCDLEDQRAIETEEAELLQRANGMFEMLETSAKNDINVDNAFLELATILKRQYDQGVVEQGASGTFQLGSGGTTSINSPWQRCCQYA</sequence>
<keyword evidence="4" id="KW-0597">Phosphoprotein</keyword>
<dbReference type="GO" id="GO:0005525">
    <property type="term" value="F:GTP binding"/>
    <property type="evidence" value="ECO:0007669"/>
    <property type="project" value="UniProtKB-KW"/>
</dbReference>
<keyword evidence="7" id="KW-0342">GTP-binding</keyword>
<keyword evidence="11" id="KW-0968">Cytoplasmic vesicle</keyword>
<dbReference type="PROSITE" id="PS51420">
    <property type="entry name" value="RHO"/>
    <property type="match status" value="1"/>
</dbReference>
<keyword evidence="8" id="KW-0472">Membrane</keyword>
<dbReference type="Proteomes" id="UP000230233">
    <property type="component" value="Chromosome IV"/>
</dbReference>
<dbReference type="InterPro" id="IPR027417">
    <property type="entry name" value="P-loop_NTPase"/>
</dbReference>
<comment type="similarity">
    <text evidence="2">Belongs to the small GTPase superfamily. Rab family.</text>
</comment>
<dbReference type="SMART" id="SM00173">
    <property type="entry name" value="RAS"/>
    <property type="match status" value="1"/>
</dbReference>
<dbReference type="SMART" id="SM00176">
    <property type="entry name" value="RAN"/>
    <property type="match status" value="1"/>
</dbReference>
<evidence type="ECO:0000256" key="4">
    <source>
        <dbReference type="ARBA" id="ARBA00022553"/>
    </source>
</evidence>
<accession>A0A2G5U6A6</accession>
<dbReference type="InterPro" id="IPR050305">
    <property type="entry name" value="Small_GTPase_Rab"/>
</dbReference>
<organism evidence="15 16">
    <name type="scientific">Caenorhabditis nigoni</name>
    <dbReference type="NCBI Taxonomy" id="1611254"/>
    <lineage>
        <taxon>Eukaryota</taxon>
        <taxon>Metazoa</taxon>
        <taxon>Ecdysozoa</taxon>
        <taxon>Nematoda</taxon>
        <taxon>Chromadorea</taxon>
        <taxon>Rhabditida</taxon>
        <taxon>Rhabditina</taxon>
        <taxon>Rhabditomorpha</taxon>
        <taxon>Rhabditoidea</taxon>
        <taxon>Rhabditidae</taxon>
        <taxon>Peloderinae</taxon>
        <taxon>Caenorhabditis</taxon>
    </lineage>
</organism>
<evidence type="ECO:0000313" key="15">
    <source>
        <dbReference type="EMBL" id="PIC35072.1"/>
    </source>
</evidence>
<dbReference type="Pfam" id="PF00071">
    <property type="entry name" value="Ras"/>
    <property type="match status" value="1"/>
</dbReference>
<dbReference type="InterPro" id="IPR005225">
    <property type="entry name" value="Small_GTP-bd"/>
</dbReference>
<keyword evidence="5" id="KW-0547">Nucleotide-binding</keyword>
<dbReference type="SMART" id="SM00174">
    <property type="entry name" value="RHO"/>
    <property type="match status" value="1"/>
</dbReference>
<dbReference type="SMART" id="SM00177">
    <property type="entry name" value="ARF"/>
    <property type="match status" value="1"/>
</dbReference>
<protein>
    <recommendedName>
        <fullName evidence="14">Ras-related protein Rab-43</fullName>
    </recommendedName>
</protein>
<evidence type="ECO:0000256" key="14">
    <source>
        <dbReference type="ARBA" id="ARBA00067841"/>
    </source>
</evidence>
<dbReference type="OrthoDB" id="9989112at2759"/>
<proteinExistence type="inferred from homology"/>
<evidence type="ECO:0000256" key="10">
    <source>
        <dbReference type="ARBA" id="ARBA00023289"/>
    </source>
</evidence>
<dbReference type="GO" id="GO:0030670">
    <property type="term" value="C:phagocytic vesicle membrane"/>
    <property type="evidence" value="ECO:0007669"/>
    <property type="project" value="UniProtKB-SubCell"/>
</dbReference>
<dbReference type="SMART" id="SM00175">
    <property type="entry name" value="RAB"/>
    <property type="match status" value="1"/>
</dbReference>
<evidence type="ECO:0000256" key="1">
    <source>
        <dbReference type="ARBA" id="ARBA00004580"/>
    </source>
</evidence>
<evidence type="ECO:0000256" key="6">
    <source>
        <dbReference type="ARBA" id="ARBA00023034"/>
    </source>
</evidence>
<dbReference type="PRINTS" id="PR00449">
    <property type="entry name" value="RASTRNSFRMNG"/>
</dbReference>
<keyword evidence="6" id="KW-0333">Golgi apparatus</keyword>
<evidence type="ECO:0000256" key="5">
    <source>
        <dbReference type="ARBA" id="ARBA00022741"/>
    </source>
</evidence>
<dbReference type="InterPro" id="IPR001806">
    <property type="entry name" value="Small_GTPase"/>
</dbReference>
<dbReference type="PROSITE" id="PS51421">
    <property type="entry name" value="RAS"/>
    <property type="match status" value="1"/>
</dbReference>
<evidence type="ECO:0000256" key="11">
    <source>
        <dbReference type="ARBA" id="ARBA00023329"/>
    </source>
</evidence>
<dbReference type="AlphaFoldDB" id="A0A2G5U6A6"/>
<dbReference type="NCBIfam" id="TIGR00231">
    <property type="entry name" value="small_GTP"/>
    <property type="match status" value="1"/>
</dbReference>
<comment type="caution">
    <text evidence="15">The sequence shown here is derived from an EMBL/GenBank/DDBJ whole genome shotgun (WGS) entry which is preliminary data.</text>
</comment>
<evidence type="ECO:0000256" key="9">
    <source>
        <dbReference type="ARBA" id="ARBA00023288"/>
    </source>
</evidence>